<evidence type="ECO:0000256" key="2">
    <source>
        <dbReference type="ARBA" id="ARBA00022525"/>
    </source>
</evidence>
<name>A0A840QLX0_9BACI</name>
<dbReference type="InterPro" id="IPR008969">
    <property type="entry name" value="CarboxyPept-like_regulatory"/>
</dbReference>
<dbReference type="PANTHER" id="PTHR36108">
    <property type="entry name" value="COLOSSIN-B-RELATED"/>
    <property type="match status" value="1"/>
</dbReference>
<protein>
    <recommendedName>
        <fullName evidence="7">Carboxypeptidase regulatory-like domain-containing protein</fullName>
    </recommendedName>
</protein>
<dbReference type="SUPFAM" id="SSF49452">
    <property type="entry name" value="Starch-binding domain-like"/>
    <property type="match status" value="3"/>
</dbReference>
<dbReference type="GO" id="GO:0030246">
    <property type="term" value="F:carbohydrate binding"/>
    <property type="evidence" value="ECO:0007669"/>
    <property type="project" value="InterPro"/>
</dbReference>
<dbReference type="RefSeq" id="WP_184662852.1">
    <property type="nucleotide sequence ID" value="NZ_JACHHB010000002.1"/>
</dbReference>
<feature type="region of interest" description="Disordered" evidence="4">
    <location>
        <begin position="444"/>
        <end position="483"/>
    </location>
</feature>
<dbReference type="Proteomes" id="UP000551878">
    <property type="component" value="Unassembled WGS sequence"/>
</dbReference>
<evidence type="ECO:0000313" key="6">
    <source>
        <dbReference type="Proteomes" id="UP000551878"/>
    </source>
</evidence>
<dbReference type="Pfam" id="PF13620">
    <property type="entry name" value="CarboxypepD_reg"/>
    <property type="match status" value="5"/>
</dbReference>
<evidence type="ECO:0000313" key="5">
    <source>
        <dbReference type="EMBL" id="MBB5172367.1"/>
    </source>
</evidence>
<dbReference type="AlphaFoldDB" id="A0A840QLX0"/>
<comment type="caution">
    <text evidence="5">The sequence shown here is derived from an EMBL/GenBank/DDBJ whole genome shotgun (WGS) entry which is preliminary data.</text>
</comment>
<evidence type="ECO:0008006" key="7">
    <source>
        <dbReference type="Google" id="ProtNLM"/>
    </source>
</evidence>
<dbReference type="EMBL" id="JACHHB010000002">
    <property type="protein sequence ID" value="MBB5172367.1"/>
    <property type="molecule type" value="Genomic_DNA"/>
</dbReference>
<keyword evidence="2" id="KW-0964">Secreted</keyword>
<comment type="similarity">
    <text evidence="1">Belongs to the serine-aspartate repeat-containing protein (SDr) family.</text>
</comment>
<keyword evidence="3" id="KW-0732">Signal</keyword>
<keyword evidence="6" id="KW-1185">Reference proteome</keyword>
<organism evidence="5 6">
    <name type="scientific">Texcoconibacillus texcoconensis</name>
    <dbReference type="NCBI Taxonomy" id="1095777"/>
    <lineage>
        <taxon>Bacteria</taxon>
        <taxon>Bacillati</taxon>
        <taxon>Bacillota</taxon>
        <taxon>Bacilli</taxon>
        <taxon>Bacillales</taxon>
        <taxon>Bacillaceae</taxon>
        <taxon>Texcoconibacillus</taxon>
    </lineage>
</organism>
<gene>
    <name evidence="5" type="ORF">HNQ41_000511</name>
</gene>
<dbReference type="SUPFAM" id="SSF49464">
    <property type="entry name" value="Carboxypeptidase regulatory domain-like"/>
    <property type="match status" value="2"/>
</dbReference>
<dbReference type="PANTHER" id="PTHR36108:SF13">
    <property type="entry name" value="COLOSSIN-B-RELATED"/>
    <property type="match status" value="1"/>
</dbReference>
<evidence type="ECO:0000256" key="4">
    <source>
        <dbReference type="SAM" id="MobiDB-lite"/>
    </source>
</evidence>
<proteinExistence type="inferred from homology"/>
<sequence>MTLQSDRSVGDMIGNIIDTNEASITGDNTYVLLYDEEYRLLKTTLTDHEGTFQFANMTVGIYFVSVSKEGFVTENVAVQIEENQTKDITITLQANPATLTGYVLNEENEQPLPDATVVIRDMSGFILGFDHTDEQGSFSIHGLPGTTLTFTARTDDFGILSQTIILSANDHRSLTVHLSKSTGSLTGVIKNEETSEPMNGATVKILDDTGVLIERVTDSAGTYDINLSPGQYTIVATKAKYTSQTEMITINDNQQTTTHFSLTKKPSTINGTVRDANTQKIIQGAMVIVRHPSPAGPIVRTTITDTNGNYTLNGLSADTYYIIVSDLHYGSDTAPVTIEAHETATINFDLEEREAVVSGMVTSASNSEPLANTVIHLFDDKTQILIRTLKCNGDGEYLIEGVSAGQYHIVADNPNYQQATRAVEIKSGITPIVNFALQENLTENNTTTTKPITEDNETTDTVTHPDSNEEYHLPTLEPGEDTSKTTYPWPTDENDTNTTDINLNPCMFTQPFVRCHLTNEHGEIVKKNDPQAITCNILRRENISVIVGDEEATLQKVHAQIRGWVVVTVESAEGRMVTKPLPFSKLQTFILCAPKGTDIHCRLTTFECEPTLICKNDVDGKPIFHGLHLNVHFCLSVQAEYEAVVEVNGKFCSPRKEFEESDETLAVTDMEVELREPHAIRTTKVYDWIVREVEVEKVWRAEERRLEWAFF</sequence>
<accession>A0A840QLX0</accession>
<dbReference type="InterPro" id="IPR013784">
    <property type="entry name" value="Carb-bd-like_fold"/>
</dbReference>
<evidence type="ECO:0000256" key="1">
    <source>
        <dbReference type="ARBA" id="ARBA00007257"/>
    </source>
</evidence>
<dbReference type="Gene3D" id="2.60.40.1120">
    <property type="entry name" value="Carboxypeptidase-like, regulatory domain"/>
    <property type="match status" value="5"/>
</dbReference>
<evidence type="ECO:0000256" key="3">
    <source>
        <dbReference type="ARBA" id="ARBA00022729"/>
    </source>
</evidence>
<reference evidence="5 6" key="1">
    <citation type="submission" date="2020-08" db="EMBL/GenBank/DDBJ databases">
        <title>Genomic Encyclopedia of Type Strains, Phase IV (KMG-IV): sequencing the most valuable type-strain genomes for metagenomic binning, comparative biology and taxonomic classification.</title>
        <authorList>
            <person name="Goeker M."/>
        </authorList>
    </citation>
    <scope>NUCLEOTIDE SEQUENCE [LARGE SCALE GENOMIC DNA]</scope>
    <source>
        <strain evidence="5 6">DSM 24696</strain>
    </source>
</reference>